<dbReference type="InterPro" id="IPR000206">
    <property type="entry name" value="Ribosomal_bL12"/>
</dbReference>
<dbReference type="Proteomes" id="UP001604336">
    <property type="component" value="Unassembled WGS sequence"/>
</dbReference>
<dbReference type="EMBL" id="JBFOLK010000011">
    <property type="protein sequence ID" value="KAL2474715.1"/>
    <property type="molecule type" value="Genomic_DNA"/>
</dbReference>
<dbReference type="AlphaFoldDB" id="A0ABD1QER8"/>
<accession>A0ABD1QER8</accession>
<protein>
    <submittedName>
        <fullName evidence="1">Ribosomal protein L7/L12</fullName>
    </submittedName>
</protein>
<sequence length="109" mass="12052">MVLAGADLASYYDLVMPVSMSLKSPTKRVWRLVDEILELTLVVAIELSSIIMKKLGMKELLVMKPGAVGVATVSMNASMTAKEEKKLEKTTFELKIESFDSTSKLKLIE</sequence>
<organism evidence="1 2">
    <name type="scientific">Abeliophyllum distichum</name>
    <dbReference type="NCBI Taxonomy" id="126358"/>
    <lineage>
        <taxon>Eukaryota</taxon>
        <taxon>Viridiplantae</taxon>
        <taxon>Streptophyta</taxon>
        <taxon>Embryophyta</taxon>
        <taxon>Tracheophyta</taxon>
        <taxon>Spermatophyta</taxon>
        <taxon>Magnoliopsida</taxon>
        <taxon>eudicotyledons</taxon>
        <taxon>Gunneridae</taxon>
        <taxon>Pentapetalae</taxon>
        <taxon>asterids</taxon>
        <taxon>lamiids</taxon>
        <taxon>Lamiales</taxon>
        <taxon>Oleaceae</taxon>
        <taxon>Forsythieae</taxon>
        <taxon>Abeliophyllum</taxon>
    </lineage>
</organism>
<dbReference type="GO" id="GO:0005840">
    <property type="term" value="C:ribosome"/>
    <property type="evidence" value="ECO:0007669"/>
    <property type="project" value="UniProtKB-KW"/>
</dbReference>
<dbReference type="PANTHER" id="PTHR45987">
    <property type="entry name" value="39S RIBOSOMAL PROTEIN L12"/>
    <property type="match status" value="1"/>
</dbReference>
<name>A0ABD1QER8_9LAMI</name>
<dbReference type="PANTHER" id="PTHR45987:SF1">
    <property type="entry name" value="50S RIBOSOMAL PROTEIN L7_L12-RELATED"/>
    <property type="match status" value="1"/>
</dbReference>
<keyword evidence="1" id="KW-0689">Ribosomal protein</keyword>
<keyword evidence="2" id="KW-1185">Reference proteome</keyword>
<reference evidence="2" key="1">
    <citation type="submission" date="2024-07" db="EMBL/GenBank/DDBJ databases">
        <title>Two chromosome-level genome assemblies of Korean endemic species Abeliophyllum distichum and Forsythia ovata (Oleaceae).</title>
        <authorList>
            <person name="Jang H."/>
        </authorList>
    </citation>
    <scope>NUCLEOTIDE SEQUENCE [LARGE SCALE GENOMIC DNA]</scope>
</reference>
<gene>
    <name evidence="1" type="ORF">Adt_35451</name>
</gene>
<keyword evidence="1" id="KW-0687">Ribonucleoprotein</keyword>
<proteinExistence type="predicted"/>
<comment type="caution">
    <text evidence="1">The sequence shown here is derived from an EMBL/GenBank/DDBJ whole genome shotgun (WGS) entry which is preliminary data.</text>
</comment>
<evidence type="ECO:0000313" key="2">
    <source>
        <dbReference type="Proteomes" id="UP001604336"/>
    </source>
</evidence>
<evidence type="ECO:0000313" key="1">
    <source>
        <dbReference type="EMBL" id="KAL2474715.1"/>
    </source>
</evidence>